<evidence type="ECO:0000313" key="2">
    <source>
        <dbReference type="Proteomes" id="UP000218702"/>
    </source>
</evidence>
<evidence type="ECO:0000313" key="1">
    <source>
        <dbReference type="EMBL" id="BAZ84520.1"/>
    </source>
</evidence>
<sequence length="71" mass="8133">MFSILMNLSSRKGAITLRVRVTCRRHRVGAKVMGFKVRNFILNIALPRSLSVKIKDYIQIRFAIATNVTIQ</sequence>
<organism evidence="1 2">
    <name type="scientific">Dolichospermum compactum NIES-806</name>
    <dbReference type="NCBI Taxonomy" id="1973481"/>
    <lineage>
        <taxon>Bacteria</taxon>
        <taxon>Bacillati</taxon>
        <taxon>Cyanobacteriota</taxon>
        <taxon>Cyanophyceae</taxon>
        <taxon>Nostocales</taxon>
        <taxon>Aphanizomenonaceae</taxon>
        <taxon>Dolichospermum</taxon>
        <taxon>Dolichospermum compactum</taxon>
    </lineage>
</organism>
<accession>A0A1Z4UZ33</accession>
<dbReference type="AlphaFoldDB" id="A0A1Z4UZ33"/>
<dbReference type="EMBL" id="AP018316">
    <property type="protein sequence ID" value="BAZ84520.1"/>
    <property type="molecule type" value="Genomic_DNA"/>
</dbReference>
<name>A0A1Z4UZ33_9CYAN</name>
<proteinExistence type="predicted"/>
<gene>
    <name evidence="1" type="ORF">NIES806_07100</name>
</gene>
<dbReference type="KEGG" id="dcm:NIES806_07100"/>
<dbReference type="Proteomes" id="UP000218702">
    <property type="component" value="Chromosome"/>
</dbReference>
<keyword evidence="2" id="KW-1185">Reference proteome</keyword>
<reference evidence="1 2" key="1">
    <citation type="submission" date="2017-06" db="EMBL/GenBank/DDBJ databases">
        <title>Genome sequencing of cyanobaciteial culture collection at National Institute for Environmental Studies (NIES).</title>
        <authorList>
            <person name="Hirose Y."/>
            <person name="Shimura Y."/>
            <person name="Fujisawa T."/>
            <person name="Nakamura Y."/>
            <person name="Kawachi M."/>
        </authorList>
    </citation>
    <scope>NUCLEOTIDE SEQUENCE [LARGE SCALE GENOMIC DNA]</scope>
    <source>
        <strain evidence="1 2">NIES-806</strain>
    </source>
</reference>
<protein>
    <submittedName>
        <fullName evidence="1">Uncharacterized protein</fullName>
    </submittedName>
</protein>